<sequence length="49" mass="5613">MDVPKIVEEIDKLPNVYSYEYLNMCTSGGAEYIKEQIEEKGFERIVVAA</sequence>
<organism evidence="1">
    <name type="scientific">marine sediment metagenome</name>
    <dbReference type="NCBI Taxonomy" id="412755"/>
    <lineage>
        <taxon>unclassified sequences</taxon>
        <taxon>metagenomes</taxon>
        <taxon>ecological metagenomes</taxon>
    </lineage>
</organism>
<evidence type="ECO:0000313" key="1">
    <source>
        <dbReference type="EMBL" id="GAH83725.1"/>
    </source>
</evidence>
<comment type="caution">
    <text evidence="1">The sequence shown here is derived from an EMBL/GenBank/DDBJ whole genome shotgun (WGS) entry which is preliminary data.</text>
</comment>
<protein>
    <submittedName>
        <fullName evidence="1">Uncharacterized protein</fullName>
    </submittedName>
</protein>
<accession>X1JQL0</accession>
<dbReference type="AlphaFoldDB" id="X1JQL0"/>
<name>X1JQL0_9ZZZZ</name>
<reference evidence="1" key="1">
    <citation type="journal article" date="2014" name="Front. Microbiol.">
        <title>High frequency of phylogenetically diverse reductive dehalogenase-homologous genes in deep subseafloor sedimentary metagenomes.</title>
        <authorList>
            <person name="Kawai M."/>
            <person name="Futagami T."/>
            <person name="Toyoda A."/>
            <person name="Takaki Y."/>
            <person name="Nishi S."/>
            <person name="Hori S."/>
            <person name="Arai W."/>
            <person name="Tsubouchi T."/>
            <person name="Morono Y."/>
            <person name="Uchiyama I."/>
            <person name="Ito T."/>
            <person name="Fujiyama A."/>
            <person name="Inagaki F."/>
            <person name="Takami H."/>
        </authorList>
    </citation>
    <scope>NUCLEOTIDE SEQUENCE</scope>
    <source>
        <strain evidence="1">Expedition CK06-06</strain>
    </source>
</reference>
<proteinExistence type="predicted"/>
<dbReference type="EMBL" id="BARU01037032">
    <property type="protein sequence ID" value="GAH83725.1"/>
    <property type="molecule type" value="Genomic_DNA"/>
</dbReference>
<gene>
    <name evidence="1" type="ORF">S03H2_57755</name>
</gene>